<proteinExistence type="inferred from homology"/>
<name>A0ABP8NLW1_9BACT</name>
<feature type="domain" description="Activator of Hsp90 ATPase homologue 1/2-like C-terminal" evidence="2">
    <location>
        <begin position="15"/>
        <end position="143"/>
    </location>
</feature>
<reference evidence="4" key="1">
    <citation type="journal article" date="2019" name="Int. J. Syst. Evol. Microbiol.">
        <title>The Global Catalogue of Microorganisms (GCM) 10K type strain sequencing project: providing services to taxonomists for standard genome sequencing and annotation.</title>
        <authorList>
            <consortium name="The Broad Institute Genomics Platform"/>
            <consortium name="The Broad Institute Genome Sequencing Center for Infectious Disease"/>
            <person name="Wu L."/>
            <person name="Ma J."/>
        </authorList>
    </citation>
    <scope>NUCLEOTIDE SEQUENCE [LARGE SCALE GENOMIC DNA]</scope>
    <source>
        <strain evidence="4">JCM 32105</strain>
    </source>
</reference>
<dbReference type="EMBL" id="BAABFA010000023">
    <property type="protein sequence ID" value="GAA4469245.1"/>
    <property type="molecule type" value="Genomic_DNA"/>
</dbReference>
<accession>A0ABP8NLW1</accession>
<evidence type="ECO:0000259" key="2">
    <source>
        <dbReference type="Pfam" id="PF08327"/>
    </source>
</evidence>
<organism evidence="3 4">
    <name type="scientific">Nemorincola caseinilytica</name>
    <dbReference type="NCBI Taxonomy" id="2054315"/>
    <lineage>
        <taxon>Bacteria</taxon>
        <taxon>Pseudomonadati</taxon>
        <taxon>Bacteroidota</taxon>
        <taxon>Chitinophagia</taxon>
        <taxon>Chitinophagales</taxon>
        <taxon>Chitinophagaceae</taxon>
        <taxon>Nemorincola</taxon>
    </lineage>
</organism>
<gene>
    <name evidence="3" type="ORF">GCM10023093_28330</name>
</gene>
<protein>
    <submittedName>
        <fullName evidence="3">SRPBCC family protein</fullName>
    </submittedName>
</protein>
<keyword evidence="4" id="KW-1185">Reference proteome</keyword>
<dbReference type="Pfam" id="PF08327">
    <property type="entry name" value="AHSA1"/>
    <property type="match status" value="1"/>
</dbReference>
<dbReference type="InterPro" id="IPR023393">
    <property type="entry name" value="START-like_dom_sf"/>
</dbReference>
<dbReference type="CDD" id="cd08894">
    <property type="entry name" value="SRPBCC_CalC_Aha1-like_1"/>
    <property type="match status" value="1"/>
</dbReference>
<dbReference type="Proteomes" id="UP001500067">
    <property type="component" value="Unassembled WGS sequence"/>
</dbReference>
<comment type="caution">
    <text evidence="3">The sequence shown here is derived from an EMBL/GenBank/DDBJ whole genome shotgun (WGS) entry which is preliminary data.</text>
</comment>
<dbReference type="RefSeq" id="WP_345084535.1">
    <property type="nucleotide sequence ID" value="NZ_BAABFA010000023.1"/>
</dbReference>
<dbReference type="InterPro" id="IPR013538">
    <property type="entry name" value="ASHA1/2-like_C"/>
</dbReference>
<evidence type="ECO:0000256" key="1">
    <source>
        <dbReference type="ARBA" id="ARBA00006817"/>
    </source>
</evidence>
<comment type="similarity">
    <text evidence="1">Belongs to the AHA1 family.</text>
</comment>
<dbReference type="SUPFAM" id="SSF55961">
    <property type="entry name" value="Bet v1-like"/>
    <property type="match status" value="1"/>
</dbReference>
<evidence type="ECO:0000313" key="3">
    <source>
        <dbReference type="EMBL" id="GAA4469245.1"/>
    </source>
</evidence>
<dbReference type="Gene3D" id="3.30.530.20">
    <property type="match status" value="1"/>
</dbReference>
<evidence type="ECO:0000313" key="4">
    <source>
        <dbReference type="Proteomes" id="UP001500067"/>
    </source>
</evidence>
<sequence>MKKTDKSLFIERTLNAPVSLVWKAFTDPAHIAKWWGPNDFSNTIYTMDLRPGGAWELVMHGPDGTDYKNKSIFTEVVENELIAYDHVSGPKFHATIRFRADGDSTHLSWHMEFDSPEQLDKVIEQFKADKGLEQNIEKLEKHLGSMR</sequence>